<proteinExistence type="predicted"/>
<dbReference type="InterPro" id="IPR020449">
    <property type="entry name" value="Tscrpt_reg_AraC-type_HTH"/>
</dbReference>
<dbReference type="RefSeq" id="WP_185130078.1">
    <property type="nucleotide sequence ID" value="NZ_JACJVO010000020.1"/>
</dbReference>
<keyword evidence="4" id="KW-0812">Transmembrane</keyword>
<evidence type="ECO:0000256" key="1">
    <source>
        <dbReference type="ARBA" id="ARBA00023015"/>
    </source>
</evidence>
<dbReference type="GO" id="GO:0043565">
    <property type="term" value="F:sequence-specific DNA binding"/>
    <property type="evidence" value="ECO:0007669"/>
    <property type="project" value="InterPro"/>
</dbReference>
<dbReference type="SMART" id="SM00342">
    <property type="entry name" value="HTH_ARAC"/>
    <property type="match status" value="1"/>
</dbReference>
<gene>
    <name evidence="6" type="ORF">H7C18_15910</name>
</gene>
<name>A0A7X0SM06_9BACL</name>
<dbReference type="GO" id="GO:0003700">
    <property type="term" value="F:DNA-binding transcription factor activity"/>
    <property type="evidence" value="ECO:0007669"/>
    <property type="project" value="InterPro"/>
</dbReference>
<sequence length="791" mass="89817">MIGMMRAAFSNFRFRSLFFRILFVFVSLVVLTVVTVSYLGIRYSRNVVNAEVKQSSLQMLEQTRRLMDVLLNDVDQITVRMAQNPAFAEAMNAGPEGPSDADLSAVQDDLLEAYTSSPYIVNVFVYYEASNEVQSPLTGVAKADQAEDAGWLSLYRSMNRSEGKWFVRDGSSGGSESDEPERVVTLIRTTPWVGKQVKGAIVVNLDQQVIFQSPSFQLMRPGEEIWMVSPDGALAFNSNTGKEVPAGEFDVLRSRLNAGDKAFTSRFRDRMYAFTTVTSPYTGWTYVDLITTGSLNKSGQDIQTYMLLLALIGIAAAAVASYFVTLRIYTPIYSLVERVAGPARGSGSDGSVRKTSELNLIFGAFETLKERGEAVEHQLRDHWPVLQQSFLRQLVQEKTNRHEERLAQFAYYRLPVTPFGFFVCVVRIDDYAAFVNRYESYDQSLIRYFIAKLACEAFGGGIRAFPLHTESRDVLLVCNLEQKTDEAEFRAFAERQADRIGELVREYLHFTVSIGIGERKDGAGEISDSRDEAVDALEIRAFRGFGAVAPSWRRPDRRAADHLLFRRLAEAKRDLLPLLREEQPGLLEERLRQLGDWAEDAENLPFPLVQHAFLQLLVDVAMRSFEFGLPMQSEDELVRLQSRIKELETFEATVGFAQSFIRDVNRRFRTEKNGERAPVSARILDYIDANFDKEISLGGIAERLQLDPSYVSRLFRQEANVNFMDYVISLRIDKSKELLRENRLTVKEIGAAVGYANQRSFNRIFKKVEGLTPGEYREKHVPKHLDRDEIY</sequence>
<evidence type="ECO:0000313" key="6">
    <source>
        <dbReference type="EMBL" id="MBB6732406.1"/>
    </source>
</evidence>
<keyword evidence="3" id="KW-0804">Transcription</keyword>
<dbReference type="SUPFAM" id="SSF46689">
    <property type="entry name" value="Homeodomain-like"/>
    <property type="match status" value="2"/>
</dbReference>
<protein>
    <submittedName>
        <fullName evidence="6">AraC family transcriptional regulator</fullName>
    </submittedName>
</protein>
<dbReference type="Gene3D" id="1.10.10.60">
    <property type="entry name" value="Homeodomain-like"/>
    <property type="match status" value="2"/>
</dbReference>
<dbReference type="Pfam" id="PF12833">
    <property type="entry name" value="HTH_18"/>
    <property type="match status" value="1"/>
</dbReference>
<keyword evidence="2" id="KW-0238">DNA-binding</keyword>
<dbReference type="PANTHER" id="PTHR43280:SF2">
    <property type="entry name" value="HTH-TYPE TRANSCRIPTIONAL REGULATOR EXSA"/>
    <property type="match status" value="1"/>
</dbReference>
<dbReference type="PANTHER" id="PTHR43280">
    <property type="entry name" value="ARAC-FAMILY TRANSCRIPTIONAL REGULATOR"/>
    <property type="match status" value="1"/>
</dbReference>
<evidence type="ECO:0000313" key="7">
    <source>
        <dbReference type="Proteomes" id="UP000564644"/>
    </source>
</evidence>
<keyword evidence="4" id="KW-1133">Transmembrane helix</keyword>
<dbReference type="PROSITE" id="PS01124">
    <property type="entry name" value="HTH_ARAC_FAMILY_2"/>
    <property type="match status" value="1"/>
</dbReference>
<dbReference type="PROSITE" id="PS00041">
    <property type="entry name" value="HTH_ARAC_FAMILY_1"/>
    <property type="match status" value="1"/>
</dbReference>
<keyword evidence="7" id="KW-1185">Reference proteome</keyword>
<feature type="transmembrane region" description="Helical" evidence="4">
    <location>
        <begin position="21"/>
        <end position="41"/>
    </location>
</feature>
<evidence type="ECO:0000256" key="3">
    <source>
        <dbReference type="ARBA" id="ARBA00023163"/>
    </source>
</evidence>
<dbReference type="InterPro" id="IPR018062">
    <property type="entry name" value="HTH_AraC-typ_CS"/>
</dbReference>
<feature type="domain" description="HTH araC/xylS-type" evidence="5">
    <location>
        <begin position="681"/>
        <end position="779"/>
    </location>
</feature>
<dbReference type="AlphaFoldDB" id="A0A7X0SM06"/>
<dbReference type="Proteomes" id="UP000564644">
    <property type="component" value="Unassembled WGS sequence"/>
</dbReference>
<evidence type="ECO:0000256" key="4">
    <source>
        <dbReference type="SAM" id="Phobius"/>
    </source>
</evidence>
<dbReference type="EMBL" id="JACJVO010000020">
    <property type="protein sequence ID" value="MBB6732406.1"/>
    <property type="molecule type" value="Genomic_DNA"/>
</dbReference>
<dbReference type="InterPro" id="IPR018060">
    <property type="entry name" value="HTH_AraC"/>
</dbReference>
<keyword evidence="1" id="KW-0805">Transcription regulation</keyword>
<reference evidence="6 7" key="1">
    <citation type="submission" date="2020-08" db="EMBL/GenBank/DDBJ databases">
        <title>Cohnella phylogeny.</title>
        <authorList>
            <person name="Dunlap C."/>
        </authorList>
    </citation>
    <scope>NUCLEOTIDE SEQUENCE [LARGE SCALE GENOMIC DNA]</scope>
    <source>
        <strain evidence="6 7">CBP 2801</strain>
    </source>
</reference>
<accession>A0A7X0SM06</accession>
<keyword evidence="4" id="KW-0472">Membrane</keyword>
<feature type="transmembrane region" description="Helical" evidence="4">
    <location>
        <begin position="305"/>
        <end position="324"/>
    </location>
</feature>
<dbReference type="InterPro" id="IPR009057">
    <property type="entry name" value="Homeodomain-like_sf"/>
</dbReference>
<evidence type="ECO:0000259" key="5">
    <source>
        <dbReference type="PROSITE" id="PS01124"/>
    </source>
</evidence>
<organism evidence="6 7">
    <name type="scientific">Cohnella zeiphila</name>
    <dbReference type="NCBI Taxonomy" id="2761120"/>
    <lineage>
        <taxon>Bacteria</taxon>
        <taxon>Bacillati</taxon>
        <taxon>Bacillota</taxon>
        <taxon>Bacilli</taxon>
        <taxon>Bacillales</taxon>
        <taxon>Paenibacillaceae</taxon>
        <taxon>Cohnella</taxon>
    </lineage>
</organism>
<comment type="caution">
    <text evidence="6">The sequence shown here is derived from an EMBL/GenBank/DDBJ whole genome shotgun (WGS) entry which is preliminary data.</text>
</comment>
<dbReference type="PRINTS" id="PR00032">
    <property type="entry name" value="HTHARAC"/>
</dbReference>
<evidence type="ECO:0000256" key="2">
    <source>
        <dbReference type="ARBA" id="ARBA00023125"/>
    </source>
</evidence>